<feature type="domain" description="Deleted in lung and esophageal cancer protein 1 Ig-like" evidence="3">
    <location>
        <begin position="416"/>
        <end position="503"/>
    </location>
</feature>
<dbReference type="Pfam" id="PF23316">
    <property type="entry name" value="Ig_DLEC1_6th"/>
    <property type="match status" value="1"/>
</dbReference>
<feature type="coiled-coil region" evidence="1">
    <location>
        <begin position="172"/>
        <end position="216"/>
    </location>
</feature>
<evidence type="ECO:0000256" key="2">
    <source>
        <dbReference type="SAM" id="MobiDB-lite"/>
    </source>
</evidence>
<feature type="compositionally biased region" description="Acidic residues" evidence="2">
    <location>
        <begin position="1414"/>
        <end position="1423"/>
    </location>
</feature>
<dbReference type="STRING" id="137246.A0A401SX99"/>
<dbReference type="PANTHER" id="PTHR46348:SF1">
    <property type="entry name" value="DELETED IN LUNG AND ESOPHAGEAL CANCER PROTEIN 1"/>
    <property type="match status" value="1"/>
</dbReference>
<evidence type="ECO:0000256" key="1">
    <source>
        <dbReference type="SAM" id="Coils"/>
    </source>
</evidence>
<dbReference type="InterPro" id="IPR059041">
    <property type="entry name" value="Ig_DLEC1_1"/>
</dbReference>
<sequence length="1801" mass="201143">MMKKPDIAPLLDVCQPQDGQLGREIGKCVFGHWTARVMTSNDKARAWQSLSVIGWPSAPNICEMLEEETVEKIGSNSVESEISLLQTPTPQNSVSELTKDVCEPYENENDQATSSEPFMYRHRPTSGRTQDISFLLASIFKDLYTGGVIGEDIIKNLLRSRGGDDEYHEQFVQQLQEIHAEYDKRIAEADAVEKHIIQARARATAAEEKALNKEKESGIDFKSLENTSLGLPTVKSTFRDCIDSELLKTHNLIVPEDYITEKRTSNKAPISAAKPQTYVPKLTKTFKKRISKSPVDDGYTDMSQPKGPCGLLECKSSLTLLSSSEESIVPKVSKSQEEKSNRYLWRDQLPVADRIQAREVMTKFEKCHNFLKNPRHLPPQEGGKSLIIPKKKVPKKVAGRRIFVDKSDPNEPIPVFLANPPIILFTNYKVGQVYETNVELRNLTSSSRHLRVIPPSTSFFSIGLGKFPGEGGIVAPGMSCQYTVRFAPDSPAEYEDFLIVETQTPYPLVVPIEARRSPPILTLPGTLDCGYCLVGGVKITEFLCRNDGYNSGCFCVMPKKMWPTTNFRSVAAAGFLDVAPFAIRPAVFELSPGQALIMEVAFLPPSSDTFTQTVTMVCDNCQVKDFVLRGSGQCVALEFISISGGESITAPGECRDVTADHFVRFDATNPCVCSQKILSIRNATHVELPFCWQVLKPNLVCPIPGESVVPTNLDYDQDLKSAFHISPDNGVLAPHQDHEFILAYFPRELKEYHNVFYLVLRDVPELLNANECNTSRKSSLGRSMKTASAAMTNIVGMELEVKGYTEPFQVLLRPYAILIPGENYLGTTLKKYFEMWNYSKSTIYYEWESVHDSHILEVLPPCGAIEPNDYCDLELLLTGGKVEKMKHRLPCHIRYQEEPVVLYVEAAFMGAQVCIDLPSLDFCLMRLGTSAMCTIQIKNTCQLSALWHLQESPECLKERNEEVSQFTFEPSSGELLPLAEHNVTILFTPTKCQSLKTVLELKVENGNTSHIGVKAEVQAVQVCLLSSTVIFKDIYVGIPAQETVKIFNQTLLPTKYTWGELHESEAHQYRVTVSAASYTLGPNEEVTACVELTAYSMRELSGLMLSCMVDEMKEPLLLEILAKPKGLNVTYSIPADSNEESNSLLLNFSEVMVHGTMKRQLLITNNTAIPAAFNLEVDYFSSCSPVPPSVSRLAVSQSSSQSRTPLLKRTVSLTEGPSKSQNQLQREFEDVLLCHRKGAAFVVQPKTGTLEPYQRLTIEITAFANMWGDYSDYLICRVGDLEPTYVPMQLSVKGIPLYFKILGPQKDNQMQGPVVRFGTHIAGGDTVSRSLRLFNTGPYDIRLDWETYNHVKDDLQLVDLIISYGQQFPLKDESGTEIMGISIAPSESAHSYDWDAIPNSLESSSSALQTTGCELEEEEEVPEEAQKESKPASPLISVVLRAHEGIAADYPYYVTPRQVVVPAGSFVTINVSFTPLTQTEVTTNVECEGFAFGYLSLDDQLAFGVPGKVTRCQGYDKEALRLDFKAVVKPALLRVEMDDDDEGLSFYAAASDLIPDGLEGEIQKEILTTRGFKLTNSAETPLYFQFLLKRPFCILNVDPKNSLKSSNSDREENAKMLVLYPQQCTHVTIAFCTSLDLLKSQENWSPRRKRKLEFKQDLVIEYNNKTTQLIPLHAFFDLPFLELSTDSVNFGICLVGQCRRKEIFLLNRTGSKSFWSATIAPAESQEDQGVFEICPELGVLQAHSIYLSTSRTAIQITFKARDEKMYHTNIVIQGILGEKPVKFSVQGRGTLDEKYEAMFVS</sequence>
<dbReference type="GO" id="GO:0005737">
    <property type="term" value="C:cytoplasm"/>
    <property type="evidence" value="ECO:0007669"/>
    <property type="project" value="TreeGrafter"/>
</dbReference>
<evidence type="ECO:0000313" key="4">
    <source>
        <dbReference type="EMBL" id="GCC34966.1"/>
    </source>
</evidence>
<protein>
    <recommendedName>
        <fullName evidence="3">Deleted in lung and esophageal cancer protein 1 Ig-like domain-containing protein</fullName>
    </recommendedName>
</protein>
<dbReference type="GO" id="GO:0008285">
    <property type="term" value="P:negative regulation of cell population proliferation"/>
    <property type="evidence" value="ECO:0007669"/>
    <property type="project" value="InterPro"/>
</dbReference>
<dbReference type="EMBL" id="BEZZ01000650">
    <property type="protein sequence ID" value="GCC34966.1"/>
    <property type="molecule type" value="Genomic_DNA"/>
</dbReference>
<feature type="region of interest" description="Disordered" evidence="2">
    <location>
        <begin position="1407"/>
        <end position="1428"/>
    </location>
</feature>
<reference evidence="4 5" key="1">
    <citation type="journal article" date="2018" name="Nat. Ecol. Evol.">
        <title>Shark genomes provide insights into elasmobranch evolution and the origin of vertebrates.</title>
        <authorList>
            <person name="Hara Y"/>
            <person name="Yamaguchi K"/>
            <person name="Onimaru K"/>
            <person name="Kadota M"/>
            <person name="Koyanagi M"/>
            <person name="Keeley SD"/>
            <person name="Tatsumi K"/>
            <person name="Tanaka K"/>
            <person name="Motone F"/>
            <person name="Kageyama Y"/>
            <person name="Nozu R"/>
            <person name="Adachi N"/>
            <person name="Nishimura O"/>
            <person name="Nakagawa R"/>
            <person name="Tanegashima C"/>
            <person name="Kiyatake I"/>
            <person name="Matsumoto R"/>
            <person name="Murakumo K"/>
            <person name="Nishida K"/>
            <person name="Terakita A"/>
            <person name="Kuratani S"/>
            <person name="Sato K"/>
            <person name="Hyodo S Kuraku.S."/>
        </authorList>
    </citation>
    <scope>NUCLEOTIDE SEQUENCE [LARGE SCALE GENOMIC DNA]</scope>
</reference>
<gene>
    <name evidence="4" type="ORF">chiPu_0013443</name>
</gene>
<dbReference type="Gene3D" id="2.60.40.10">
    <property type="entry name" value="Immunoglobulins"/>
    <property type="match status" value="9"/>
</dbReference>
<dbReference type="Pfam" id="PF23277">
    <property type="entry name" value="Ig_Dlec1_1"/>
    <property type="match status" value="1"/>
</dbReference>
<organism evidence="4 5">
    <name type="scientific">Chiloscyllium punctatum</name>
    <name type="common">Brownbanded bambooshark</name>
    <name type="synonym">Hemiscyllium punctatum</name>
    <dbReference type="NCBI Taxonomy" id="137246"/>
    <lineage>
        <taxon>Eukaryota</taxon>
        <taxon>Metazoa</taxon>
        <taxon>Chordata</taxon>
        <taxon>Craniata</taxon>
        <taxon>Vertebrata</taxon>
        <taxon>Chondrichthyes</taxon>
        <taxon>Elasmobranchii</taxon>
        <taxon>Galeomorphii</taxon>
        <taxon>Galeoidea</taxon>
        <taxon>Orectolobiformes</taxon>
        <taxon>Hemiscylliidae</taxon>
        <taxon>Chiloscyllium</taxon>
    </lineage>
</organism>
<dbReference type="InterPro" id="IPR033304">
    <property type="entry name" value="DLEC1"/>
</dbReference>
<dbReference type="OrthoDB" id="2115465at2759"/>
<dbReference type="OMA" id="LIKYTWE"/>
<dbReference type="InterPro" id="IPR013783">
    <property type="entry name" value="Ig-like_fold"/>
</dbReference>
<dbReference type="GO" id="GO:0005929">
    <property type="term" value="C:cilium"/>
    <property type="evidence" value="ECO:0007669"/>
    <property type="project" value="TreeGrafter"/>
</dbReference>
<dbReference type="PANTHER" id="PTHR46348">
    <property type="entry name" value="DELETED IN LUNG AND ESOPHAGEAL CANCER PROTEIN 1"/>
    <property type="match status" value="1"/>
</dbReference>
<name>A0A401SX99_CHIPU</name>
<accession>A0A401SX99</accession>
<evidence type="ECO:0000259" key="3">
    <source>
        <dbReference type="Pfam" id="PF23277"/>
    </source>
</evidence>
<keyword evidence="1" id="KW-0175">Coiled coil</keyword>
<comment type="caution">
    <text evidence="4">The sequence shown here is derived from an EMBL/GenBank/DDBJ whole genome shotgun (WGS) entry which is preliminary data.</text>
</comment>
<dbReference type="Proteomes" id="UP000287033">
    <property type="component" value="Unassembled WGS sequence"/>
</dbReference>
<keyword evidence="5" id="KW-1185">Reference proteome</keyword>
<proteinExistence type="predicted"/>
<evidence type="ECO:0000313" key="5">
    <source>
        <dbReference type="Proteomes" id="UP000287033"/>
    </source>
</evidence>
<dbReference type="GO" id="GO:0015631">
    <property type="term" value="F:tubulin binding"/>
    <property type="evidence" value="ECO:0007669"/>
    <property type="project" value="TreeGrafter"/>
</dbReference>